<keyword evidence="1" id="KW-1133">Transmembrane helix</keyword>
<gene>
    <name evidence="2" type="ORF">GCM10010439_39290</name>
</gene>
<organism evidence="2 3">
    <name type="scientific">Actinocorallia aurantiaca</name>
    <dbReference type="NCBI Taxonomy" id="46204"/>
    <lineage>
        <taxon>Bacteria</taxon>
        <taxon>Bacillati</taxon>
        <taxon>Actinomycetota</taxon>
        <taxon>Actinomycetes</taxon>
        <taxon>Streptosporangiales</taxon>
        <taxon>Thermomonosporaceae</taxon>
        <taxon>Actinocorallia</taxon>
    </lineage>
</organism>
<accession>A0ABN3UCH1</accession>
<feature type="transmembrane region" description="Helical" evidence="1">
    <location>
        <begin position="286"/>
        <end position="304"/>
    </location>
</feature>
<dbReference type="NCBIfam" id="NF047321">
    <property type="entry name" value="SCO7613_CTERM"/>
    <property type="match status" value="1"/>
</dbReference>
<dbReference type="EMBL" id="BAAATZ010000015">
    <property type="protein sequence ID" value="GAA2729246.1"/>
    <property type="molecule type" value="Genomic_DNA"/>
</dbReference>
<feature type="transmembrane region" description="Helical" evidence="1">
    <location>
        <begin position="534"/>
        <end position="551"/>
    </location>
</feature>
<feature type="transmembrane region" description="Helical" evidence="1">
    <location>
        <begin position="257"/>
        <end position="274"/>
    </location>
</feature>
<keyword evidence="1" id="KW-0812">Transmembrane</keyword>
<feature type="transmembrane region" description="Helical" evidence="1">
    <location>
        <begin position="366"/>
        <end position="384"/>
    </location>
</feature>
<feature type="transmembrane region" description="Helical" evidence="1">
    <location>
        <begin position="636"/>
        <end position="654"/>
    </location>
</feature>
<keyword evidence="1" id="KW-0472">Membrane</keyword>
<feature type="transmembrane region" description="Helical" evidence="1">
    <location>
        <begin position="445"/>
        <end position="475"/>
    </location>
</feature>
<feature type="transmembrane region" description="Helical" evidence="1">
    <location>
        <begin position="414"/>
        <end position="433"/>
    </location>
</feature>
<keyword evidence="3" id="KW-1185">Reference proteome</keyword>
<feature type="transmembrane region" description="Helical" evidence="1">
    <location>
        <begin position="558"/>
        <end position="576"/>
    </location>
</feature>
<reference evidence="2 3" key="1">
    <citation type="journal article" date="2019" name="Int. J. Syst. Evol. Microbiol.">
        <title>The Global Catalogue of Microorganisms (GCM) 10K type strain sequencing project: providing services to taxonomists for standard genome sequencing and annotation.</title>
        <authorList>
            <consortium name="The Broad Institute Genomics Platform"/>
            <consortium name="The Broad Institute Genome Sequencing Center for Infectious Disease"/>
            <person name="Wu L."/>
            <person name="Ma J."/>
        </authorList>
    </citation>
    <scope>NUCLEOTIDE SEQUENCE [LARGE SCALE GENOMIC DNA]</scope>
    <source>
        <strain evidence="2 3">JCM 8201</strain>
    </source>
</reference>
<protein>
    <recommendedName>
        <fullName evidence="4">DUF2157 domain-containing protein</fullName>
    </recommendedName>
</protein>
<feature type="transmembrane region" description="Helical" evidence="1">
    <location>
        <begin position="336"/>
        <end position="354"/>
    </location>
</feature>
<evidence type="ECO:0000256" key="1">
    <source>
        <dbReference type="SAM" id="Phobius"/>
    </source>
</evidence>
<feature type="transmembrane region" description="Helical" evidence="1">
    <location>
        <begin position="311"/>
        <end position="330"/>
    </location>
</feature>
<sequence length="672" mass="71338">MSTGPVRLEDPGMTSCPACGAPLPQDPPARCPAVFCSFPLDLPEAEELQEIRGRLDLLQAEMNPLLARRNEILRLARGTAAAASRPELDARRVRTLLLGLGASLLGIAALIFTVVSWGRLGLPAKASVLTGLAALALYLPWPLTRRGLTATGEAVSAVGLLLLILEGYAAYSYGLFDGVPGDWYTAFFSLFLALGWTAYARFSPLRLPRHTAVLALQFPLPLLAYAHNDATPYEFTAALLLDAALALFVLRRLSPRAAFGSTLATLPLTLVILTVHSAQHLGDRDVQLAVAPLLAAAALLAHPWSREHRSGGVLTGLATVLAVAFPLQSVLPRTHLATAVSLAALIPLLATARADRWHRASAMIRSTSWVFLAVTGLFSLGALLEAALGSEKTVPGATPIVLGLIALGMATERLRPAVVAFAVLALYSVPYAASFGDEAIRDWQAVVLCLLILLAATLREAVVETLLALFLLLVLPGPEHLGIQVVLLLLLTAGGTAARSVPARLMFGISAAVWSGWVAFNLAEHLSWETPPEFCTVPVALAGLLLGFVWRGHAGSSWLAYAPGLAVLLGPSLVLMTEREGWLRPLLLGLTALAVLLAGVWSRRQSPAILGGLALFLDAAHQAAPYVRDAITALPQWIPIAAAGLLLLSLGATYERHLRRARTLYTRLSALS</sequence>
<evidence type="ECO:0000313" key="3">
    <source>
        <dbReference type="Proteomes" id="UP001501842"/>
    </source>
</evidence>
<feature type="transmembrane region" description="Helical" evidence="1">
    <location>
        <begin position="95"/>
        <end position="118"/>
    </location>
</feature>
<evidence type="ECO:0008006" key="4">
    <source>
        <dbReference type="Google" id="ProtNLM"/>
    </source>
</evidence>
<feature type="transmembrane region" description="Helical" evidence="1">
    <location>
        <begin position="183"/>
        <end position="199"/>
    </location>
</feature>
<feature type="transmembrane region" description="Helical" evidence="1">
    <location>
        <begin position="505"/>
        <end position="522"/>
    </location>
</feature>
<name>A0ABN3UCH1_9ACTN</name>
<feature type="transmembrane region" description="Helical" evidence="1">
    <location>
        <begin position="153"/>
        <end position="171"/>
    </location>
</feature>
<dbReference type="InterPro" id="IPR058062">
    <property type="entry name" value="SCO7613_C"/>
</dbReference>
<comment type="caution">
    <text evidence="2">The sequence shown here is derived from an EMBL/GenBank/DDBJ whole genome shotgun (WGS) entry which is preliminary data.</text>
</comment>
<proteinExistence type="predicted"/>
<feature type="transmembrane region" description="Helical" evidence="1">
    <location>
        <begin position="233"/>
        <end position="250"/>
    </location>
</feature>
<dbReference type="Proteomes" id="UP001501842">
    <property type="component" value="Unassembled WGS sequence"/>
</dbReference>
<feature type="transmembrane region" description="Helical" evidence="1">
    <location>
        <begin position="582"/>
        <end position="601"/>
    </location>
</feature>
<evidence type="ECO:0000313" key="2">
    <source>
        <dbReference type="EMBL" id="GAA2729246.1"/>
    </source>
</evidence>